<feature type="compositionally biased region" description="Basic residues" evidence="5">
    <location>
        <begin position="303"/>
        <end position="316"/>
    </location>
</feature>
<evidence type="ECO:0000256" key="5">
    <source>
        <dbReference type="SAM" id="MobiDB-lite"/>
    </source>
</evidence>
<dbReference type="PANTHER" id="PTHR45712:SF18">
    <property type="entry name" value="PODOCAN-LIKE PROTEIN 1"/>
    <property type="match status" value="1"/>
</dbReference>
<name>A0A5A9PGH5_9TELE</name>
<dbReference type="PANTHER" id="PTHR45712">
    <property type="entry name" value="AGAP008170-PA"/>
    <property type="match status" value="1"/>
</dbReference>
<dbReference type="InterPro" id="IPR050333">
    <property type="entry name" value="SLRP"/>
</dbReference>
<dbReference type="InterPro" id="IPR000372">
    <property type="entry name" value="LRRNT"/>
</dbReference>
<dbReference type="AlphaFoldDB" id="A0A5A9PGH5"/>
<evidence type="ECO:0000256" key="3">
    <source>
        <dbReference type="ARBA" id="ARBA00022737"/>
    </source>
</evidence>
<reference evidence="8 9" key="1">
    <citation type="journal article" date="2019" name="Mol. Ecol. Resour.">
        <title>Chromosome-level genome assembly of Triplophysa tibetana, a fish adapted to the harsh high-altitude environment of the Tibetan Plateau.</title>
        <authorList>
            <person name="Yang X."/>
            <person name="Liu H."/>
            <person name="Ma Z."/>
            <person name="Zou Y."/>
            <person name="Zou M."/>
            <person name="Mao Y."/>
            <person name="Li X."/>
            <person name="Wang H."/>
            <person name="Chen T."/>
            <person name="Wang W."/>
            <person name="Yang R."/>
        </authorList>
    </citation>
    <scope>NUCLEOTIDE SEQUENCE [LARGE SCALE GENOMIC DNA]</scope>
    <source>
        <strain evidence="8">TTIB1903HZAU</strain>
        <tissue evidence="8">Muscle</tissue>
    </source>
</reference>
<dbReference type="Gene3D" id="3.80.10.10">
    <property type="entry name" value="Ribonuclease Inhibitor"/>
    <property type="match status" value="2"/>
</dbReference>
<protein>
    <submittedName>
        <fullName evidence="8">Keratocan</fullName>
    </submittedName>
</protein>
<feature type="domain" description="LRRNT" evidence="7">
    <location>
        <begin position="332"/>
        <end position="364"/>
    </location>
</feature>
<evidence type="ECO:0000256" key="2">
    <source>
        <dbReference type="ARBA" id="ARBA00022729"/>
    </source>
</evidence>
<dbReference type="EMBL" id="SOYY01000005">
    <property type="protein sequence ID" value="KAA0720993.1"/>
    <property type="molecule type" value="Genomic_DNA"/>
</dbReference>
<dbReference type="SUPFAM" id="SSF52058">
    <property type="entry name" value="L domain-like"/>
    <property type="match status" value="1"/>
</dbReference>
<evidence type="ECO:0000256" key="6">
    <source>
        <dbReference type="SAM" id="SignalP"/>
    </source>
</evidence>
<feature type="region of interest" description="Disordered" evidence="5">
    <location>
        <begin position="85"/>
        <end position="109"/>
    </location>
</feature>
<feature type="region of interest" description="Disordered" evidence="5">
    <location>
        <begin position="269"/>
        <end position="316"/>
    </location>
</feature>
<keyword evidence="3" id="KW-0677">Repeat</keyword>
<evidence type="ECO:0000313" key="9">
    <source>
        <dbReference type="Proteomes" id="UP000324632"/>
    </source>
</evidence>
<organism evidence="8 9">
    <name type="scientific">Triplophysa tibetana</name>
    <dbReference type="NCBI Taxonomy" id="1572043"/>
    <lineage>
        <taxon>Eukaryota</taxon>
        <taxon>Metazoa</taxon>
        <taxon>Chordata</taxon>
        <taxon>Craniata</taxon>
        <taxon>Vertebrata</taxon>
        <taxon>Euteleostomi</taxon>
        <taxon>Actinopterygii</taxon>
        <taxon>Neopterygii</taxon>
        <taxon>Teleostei</taxon>
        <taxon>Ostariophysi</taxon>
        <taxon>Cypriniformes</taxon>
        <taxon>Nemacheilidae</taxon>
        <taxon>Triplophysa</taxon>
    </lineage>
</organism>
<dbReference type="GO" id="GO:0005615">
    <property type="term" value="C:extracellular space"/>
    <property type="evidence" value="ECO:0007669"/>
    <property type="project" value="TreeGrafter"/>
</dbReference>
<feature type="signal peptide" evidence="6">
    <location>
        <begin position="1"/>
        <end position="17"/>
    </location>
</feature>
<accession>A0A5A9PGH5</accession>
<sequence length="708" mass="78562">MKAHALLFWIFAVPAHTIVLQPNLDVSVLHYVPAESDLFGELRINLSSFNTKEERHNEEVTDRLTATIQLKSDGENNMMNMKIEETGSDVTQRPNQDEQETSDPIHKDNKAVQITDEPVLSALNSTYTQTAEFVEHLVPFAQSVNHYTTPPPYTAASQSAPIDSVHAIPQPSFPSISRNPATTASTSVIADPASVSETTAVIPKHDIPTTAIDTLLINASHTSDDVIVELHVMNNSKLHLLGGASINSTAVAARAGPIAKALPSVLKVKPKNKTTGTRPKGNKLKTKSKKLKKKEGGKENKTKPLRKGNKVRKEKKFKATTDSHFPYFEDHYCPPECSCYGRVVQCSDKHLDKIPYGIPYNSRYILLMNNRIDSVQSNLLSLYESMEFLVLSNNHLMDAAIEGAFEGLQSLKRLYMERNLLRSVPSNLPAPLEELRMDGNQLSRISGAAMSLCPNLLILSLSNNSLGNNSSVIPPGVLLPLGKLRTLTLSNNLLTSVPMQLPLSLRELYLRGNLIQRLQGDIFWGEAELQVLDLSANRLTNKGLGKASLLNATRLESLNLEGNLLKQVPRHLPRTIKTLNLEGNFISSISKDAFISLPQLEHLGLARNKITKVAVGAFWVLPLLHQLDVSHNALRQVPRQLPRWLHSVTLAHNKIRTVPRDAFCWGLVDGSPLSRLVRVQLEHNMIDLGHLDTQAFRCLRGFQVVQFY</sequence>
<keyword evidence="4" id="KW-0325">Glycoprotein</keyword>
<dbReference type="Proteomes" id="UP000324632">
    <property type="component" value="Chromosome 5"/>
</dbReference>
<dbReference type="PROSITE" id="PS51450">
    <property type="entry name" value="LRR"/>
    <property type="match status" value="1"/>
</dbReference>
<dbReference type="Pfam" id="PF13855">
    <property type="entry name" value="LRR_8"/>
    <property type="match status" value="2"/>
</dbReference>
<dbReference type="Pfam" id="PF01462">
    <property type="entry name" value="LRRNT"/>
    <property type="match status" value="1"/>
</dbReference>
<keyword evidence="9" id="KW-1185">Reference proteome</keyword>
<dbReference type="InterPro" id="IPR001611">
    <property type="entry name" value="Leu-rich_rpt"/>
</dbReference>
<dbReference type="InterPro" id="IPR032675">
    <property type="entry name" value="LRR_dom_sf"/>
</dbReference>
<dbReference type="SMART" id="SM00369">
    <property type="entry name" value="LRR_TYP"/>
    <property type="match status" value="10"/>
</dbReference>
<keyword evidence="2 6" id="KW-0732">Signal</keyword>
<keyword evidence="1" id="KW-0433">Leucine-rich repeat</keyword>
<gene>
    <name evidence="8" type="ORF">E1301_Tti001997</name>
</gene>
<evidence type="ECO:0000259" key="7">
    <source>
        <dbReference type="SMART" id="SM00013"/>
    </source>
</evidence>
<comment type="caution">
    <text evidence="8">The sequence shown here is derived from an EMBL/GenBank/DDBJ whole genome shotgun (WGS) entry which is preliminary data.</text>
</comment>
<feature type="compositionally biased region" description="Basic residues" evidence="5">
    <location>
        <begin position="280"/>
        <end position="293"/>
    </location>
</feature>
<proteinExistence type="predicted"/>
<dbReference type="SMART" id="SM00013">
    <property type="entry name" value="LRRNT"/>
    <property type="match status" value="1"/>
</dbReference>
<dbReference type="SMART" id="SM00364">
    <property type="entry name" value="LRR_BAC"/>
    <property type="match status" value="6"/>
</dbReference>
<evidence type="ECO:0000256" key="4">
    <source>
        <dbReference type="ARBA" id="ARBA00023180"/>
    </source>
</evidence>
<evidence type="ECO:0000313" key="8">
    <source>
        <dbReference type="EMBL" id="KAA0720993.1"/>
    </source>
</evidence>
<feature type="chain" id="PRO_5023141856" evidence="6">
    <location>
        <begin position="18"/>
        <end position="708"/>
    </location>
</feature>
<dbReference type="InterPro" id="IPR003591">
    <property type="entry name" value="Leu-rich_rpt_typical-subtyp"/>
</dbReference>
<evidence type="ECO:0000256" key="1">
    <source>
        <dbReference type="ARBA" id="ARBA00022614"/>
    </source>
</evidence>